<protein>
    <submittedName>
        <fullName evidence="2">Uncharacterized protein</fullName>
    </submittedName>
</protein>
<name>A0A097SQB2_9NOCA</name>
<dbReference type="AlphaFoldDB" id="A0A097SQB2"/>
<organism evidence="2">
    <name type="scientific">Rhodococcus sp. NS1</name>
    <dbReference type="NCBI Taxonomy" id="402236"/>
    <lineage>
        <taxon>Bacteria</taxon>
        <taxon>Bacillati</taxon>
        <taxon>Actinomycetota</taxon>
        <taxon>Actinomycetes</taxon>
        <taxon>Mycobacteriales</taxon>
        <taxon>Nocardiaceae</taxon>
        <taxon>Rhodococcus</taxon>
    </lineage>
</organism>
<evidence type="ECO:0000256" key="1">
    <source>
        <dbReference type="SAM" id="MobiDB-lite"/>
    </source>
</evidence>
<proteinExistence type="predicted"/>
<evidence type="ECO:0000313" key="2">
    <source>
        <dbReference type="EMBL" id="AIU93707.1"/>
    </source>
</evidence>
<geneLocation type="plasmid" evidence="2">
    <name>pNSL1</name>
</geneLocation>
<feature type="region of interest" description="Disordered" evidence="1">
    <location>
        <begin position="39"/>
        <end position="77"/>
    </location>
</feature>
<reference evidence="2" key="1">
    <citation type="submission" date="2014-03" db="EMBL/GenBank/DDBJ databases">
        <authorList>
            <person name="Zhang G."/>
            <person name="Zhu L."/>
            <person name="Fang P."/>
        </authorList>
    </citation>
    <scope>NUCLEOTIDE SEQUENCE</scope>
    <source>
        <strain evidence="2">NS1</strain>
        <plasmid evidence="2">pNSL1</plasmid>
    </source>
</reference>
<keyword evidence="2" id="KW-0614">Plasmid</keyword>
<accession>A0A097SQB2</accession>
<dbReference type="EMBL" id="KJ605395">
    <property type="protein sequence ID" value="AIU93707.1"/>
    <property type="molecule type" value="Genomic_DNA"/>
</dbReference>
<sequence>MRPPQRYPSSLLAQRCSPGHQSYLRWMCDETQPFSSKDLVRQDSADQPNLRESMVGDGMTTVRFPGPVARASRRKCS</sequence>
<gene>
    <name evidence="2" type="ORF">LRS1606.273</name>
</gene>